<dbReference type="Proteomes" id="UP000094801">
    <property type="component" value="Unassembled WGS sequence"/>
</dbReference>
<dbReference type="AlphaFoldDB" id="A0A1E4SUB9"/>
<accession>A0A1E4SUB9</accession>
<gene>
    <name evidence="1" type="ORF">CANARDRAFT_10013</name>
</gene>
<reference evidence="2" key="1">
    <citation type="submission" date="2016-04" db="EMBL/GenBank/DDBJ databases">
        <title>Comparative genomics of biotechnologically important yeasts.</title>
        <authorList>
            <consortium name="DOE Joint Genome Institute"/>
            <person name="Riley R."/>
            <person name="Haridas S."/>
            <person name="Wolfe K.H."/>
            <person name="Lopes M.R."/>
            <person name="Hittinger C.T."/>
            <person name="Goker M."/>
            <person name="Salamov A."/>
            <person name="Wisecaver J."/>
            <person name="Long T.M."/>
            <person name="Aerts A.L."/>
            <person name="Barry K."/>
            <person name="Choi C."/>
            <person name="Clum A."/>
            <person name="Coughlan A.Y."/>
            <person name="Deshpande S."/>
            <person name="Douglass A.P."/>
            <person name="Hanson S.J."/>
            <person name="Klenk H.-P."/>
            <person name="Labutti K."/>
            <person name="Lapidus A."/>
            <person name="Lindquist E."/>
            <person name="Lipzen A."/>
            <person name="Meier-Kolthoff J.P."/>
            <person name="Ohm R.A."/>
            <person name="Otillar R.P."/>
            <person name="Pangilinan J."/>
            <person name="Peng Y."/>
            <person name="Rokas A."/>
            <person name="Rosa C.A."/>
            <person name="Scheuner C."/>
            <person name="Sibirny A.A."/>
            <person name="Slot J.C."/>
            <person name="Stielow J.B."/>
            <person name="Sun H."/>
            <person name="Kurtzman C.P."/>
            <person name="Blackwell M."/>
            <person name="Grigoriev I.V."/>
            <person name="Jeffries T.W."/>
        </authorList>
    </citation>
    <scope>NUCLEOTIDE SEQUENCE [LARGE SCALE GENOMIC DNA]</scope>
    <source>
        <strain evidence="2">NRRL YB-2248</strain>
    </source>
</reference>
<organism evidence="1 2">
    <name type="scientific">[Candida] arabinofermentans NRRL YB-2248</name>
    <dbReference type="NCBI Taxonomy" id="983967"/>
    <lineage>
        <taxon>Eukaryota</taxon>
        <taxon>Fungi</taxon>
        <taxon>Dikarya</taxon>
        <taxon>Ascomycota</taxon>
        <taxon>Saccharomycotina</taxon>
        <taxon>Pichiomycetes</taxon>
        <taxon>Pichiales</taxon>
        <taxon>Pichiaceae</taxon>
        <taxon>Ogataea</taxon>
        <taxon>Ogataea/Candida clade</taxon>
    </lineage>
</organism>
<name>A0A1E4SUB9_9ASCO</name>
<keyword evidence="2" id="KW-1185">Reference proteome</keyword>
<dbReference type="EMBL" id="KV453869">
    <property type="protein sequence ID" value="ODV83037.1"/>
    <property type="molecule type" value="Genomic_DNA"/>
</dbReference>
<proteinExistence type="predicted"/>
<evidence type="ECO:0000313" key="2">
    <source>
        <dbReference type="Proteomes" id="UP000094801"/>
    </source>
</evidence>
<protein>
    <submittedName>
        <fullName evidence="1">Uncharacterized protein</fullName>
    </submittedName>
</protein>
<sequence>MSLQLIRRFTTTSRTLNLNISNLLKNDIRKPESYIISPQIELNKHVIKQEDEIITLVKSMMKPKMKITIVAIPPCIIPLKQQLPLKSVPKVKGEFTMEILKSYIPLITSPLVRYNDPTEYIPRFISNIYLEDSIMSDYTIMRSIISYLATRSDIYKIEKILNLSKLKFKIDIYDKILAMQLNESFCHPSNLKHVIYTLLKIEKQNLRLDLNSFIILQKIMRTSSSKLKIVDIFNSVSKKPLNVVIDEELDKRDLRIQRYNEKFADYKNKVINRNEQQI</sequence>
<evidence type="ECO:0000313" key="1">
    <source>
        <dbReference type="EMBL" id="ODV83037.1"/>
    </source>
</evidence>